<protein>
    <submittedName>
        <fullName evidence="5">Intraflagellar transport protein 122 homolog</fullName>
    </submittedName>
</protein>
<accession>A0AA35WS91</accession>
<dbReference type="InterPro" id="IPR056838">
    <property type="entry name" value="Zn_ribbon_IFT122"/>
</dbReference>
<keyword evidence="1" id="KW-0853">WD repeat</keyword>
<dbReference type="GO" id="GO:1905515">
    <property type="term" value="P:non-motile cilium assembly"/>
    <property type="evidence" value="ECO:0007669"/>
    <property type="project" value="TreeGrafter"/>
</dbReference>
<dbReference type="PANTHER" id="PTHR12764:SF4">
    <property type="entry name" value="INTRAFLAGELLAR TRANSPORT PROTEIN 122 HOMOLOG"/>
    <property type="match status" value="1"/>
</dbReference>
<organism evidence="5 6">
    <name type="scientific">Geodia barretti</name>
    <name type="common">Barrett's horny sponge</name>
    <dbReference type="NCBI Taxonomy" id="519541"/>
    <lineage>
        <taxon>Eukaryota</taxon>
        <taxon>Metazoa</taxon>
        <taxon>Porifera</taxon>
        <taxon>Demospongiae</taxon>
        <taxon>Heteroscleromorpha</taxon>
        <taxon>Tetractinellida</taxon>
        <taxon>Astrophorina</taxon>
        <taxon>Geodiidae</taxon>
        <taxon>Geodia</taxon>
    </lineage>
</organism>
<reference evidence="5" key="1">
    <citation type="submission" date="2023-03" db="EMBL/GenBank/DDBJ databases">
        <authorList>
            <person name="Steffen K."/>
            <person name="Cardenas P."/>
        </authorList>
    </citation>
    <scope>NUCLEOTIDE SEQUENCE</scope>
</reference>
<dbReference type="GO" id="GO:0035721">
    <property type="term" value="P:intraciliary retrograde transport"/>
    <property type="evidence" value="ECO:0007669"/>
    <property type="project" value="TreeGrafter"/>
</dbReference>
<dbReference type="EMBL" id="CASHTH010002577">
    <property type="protein sequence ID" value="CAI8031943.1"/>
    <property type="molecule type" value="Genomic_DNA"/>
</dbReference>
<keyword evidence="6" id="KW-1185">Reference proteome</keyword>
<evidence type="ECO:0000313" key="5">
    <source>
        <dbReference type="EMBL" id="CAI8031943.1"/>
    </source>
</evidence>
<dbReference type="PANTHER" id="PTHR12764">
    <property type="entry name" value="WD REPEAT DOMAIN-RELATED"/>
    <property type="match status" value="1"/>
</dbReference>
<dbReference type="Proteomes" id="UP001174909">
    <property type="component" value="Unassembled WGS sequence"/>
</dbReference>
<evidence type="ECO:0000256" key="1">
    <source>
        <dbReference type="ARBA" id="ARBA00022574"/>
    </source>
</evidence>
<gene>
    <name evidence="5" type="ORF">GBAR_LOCUS18087</name>
</gene>
<dbReference type="GO" id="GO:0030991">
    <property type="term" value="C:intraciliary transport particle A"/>
    <property type="evidence" value="ECO:0007669"/>
    <property type="project" value="TreeGrafter"/>
</dbReference>
<dbReference type="GO" id="GO:0097730">
    <property type="term" value="C:non-motile cilium"/>
    <property type="evidence" value="ECO:0007669"/>
    <property type="project" value="TreeGrafter"/>
</dbReference>
<sequence>MCYRCSTTNSLLRQTGNACTSCRQPLEFSFVSFEPLPVVEFVLEEGISDEEAVRLIQMEPPQKTTSGPVITDEGTIKTLVLSGPPDDQLDDENDPFTSTNTEGGSEFQPVEVGRSVLTRLHRSEVMVKEWGAPIGNQYYRSVMPDFPISLCGSCNKVSCSSHISMDWT</sequence>
<feature type="region of interest" description="Disordered" evidence="3">
    <location>
        <begin position="83"/>
        <end position="108"/>
    </location>
</feature>
<evidence type="ECO:0000256" key="3">
    <source>
        <dbReference type="SAM" id="MobiDB-lite"/>
    </source>
</evidence>
<evidence type="ECO:0000259" key="4">
    <source>
        <dbReference type="Pfam" id="PF25144"/>
    </source>
</evidence>
<evidence type="ECO:0000256" key="2">
    <source>
        <dbReference type="ARBA" id="ARBA00022737"/>
    </source>
</evidence>
<proteinExistence type="predicted"/>
<name>A0AA35WS91_GEOBA</name>
<dbReference type="InterPro" id="IPR039857">
    <property type="entry name" value="Ift122/121"/>
</dbReference>
<feature type="domain" description="IFT122 zinc ribbon" evidence="4">
    <location>
        <begin position="1"/>
        <end position="39"/>
    </location>
</feature>
<dbReference type="AlphaFoldDB" id="A0AA35WS91"/>
<keyword evidence="2" id="KW-0677">Repeat</keyword>
<dbReference type="GO" id="GO:0061512">
    <property type="term" value="P:protein localization to cilium"/>
    <property type="evidence" value="ECO:0007669"/>
    <property type="project" value="TreeGrafter"/>
</dbReference>
<dbReference type="Pfam" id="PF25144">
    <property type="entry name" value="Zn_ribbon_IFT122"/>
    <property type="match status" value="1"/>
</dbReference>
<evidence type="ECO:0000313" key="6">
    <source>
        <dbReference type="Proteomes" id="UP001174909"/>
    </source>
</evidence>
<comment type="caution">
    <text evidence="5">The sequence shown here is derived from an EMBL/GenBank/DDBJ whole genome shotgun (WGS) entry which is preliminary data.</text>
</comment>